<dbReference type="Ensembl" id="ENSOMYT00000143074.1">
    <property type="protein sequence ID" value="ENSOMYP00000116866.1"/>
    <property type="gene ID" value="ENSOMYG00000069497.1"/>
</dbReference>
<proteinExistence type="predicted"/>
<reference evidence="1" key="3">
    <citation type="submission" date="2025-09" db="UniProtKB">
        <authorList>
            <consortium name="Ensembl"/>
        </authorList>
    </citation>
    <scope>IDENTIFICATION</scope>
</reference>
<evidence type="ECO:0000313" key="2">
    <source>
        <dbReference type="Proteomes" id="UP000694395"/>
    </source>
</evidence>
<keyword evidence="2" id="KW-1185">Reference proteome</keyword>
<reference evidence="1" key="1">
    <citation type="submission" date="2020-07" db="EMBL/GenBank/DDBJ databases">
        <title>A long reads based de novo assembly of the rainbow trout Arlee double haploid line genome.</title>
        <authorList>
            <person name="Gao G."/>
            <person name="Palti Y."/>
        </authorList>
    </citation>
    <scope>NUCLEOTIDE SEQUENCE [LARGE SCALE GENOMIC DNA]</scope>
</reference>
<evidence type="ECO:0008006" key="3">
    <source>
        <dbReference type="Google" id="ProtNLM"/>
    </source>
</evidence>
<accession>A0A8K9UZP1</accession>
<dbReference type="SUPFAM" id="SSF103196">
    <property type="entry name" value="Roadblock/LC7 domain"/>
    <property type="match status" value="1"/>
</dbReference>
<dbReference type="Proteomes" id="UP000694395">
    <property type="component" value="Chromosome 32"/>
</dbReference>
<organism evidence="1 2">
    <name type="scientific">Oncorhynchus mykiss</name>
    <name type="common">Rainbow trout</name>
    <name type="synonym">Salmo gairdneri</name>
    <dbReference type="NCBI Taxonomy" id="8022"/>
    <lineage>
        <taxon>Eukaryota</taxon>
        <taxon>Metazoa</taxon>
        <taxon>Chordata</taxon>
        <taxon>Craniata</taxon>
        <taxon>Vertebrata</taxon>
        <taxon>Euteleostomi</taxon>
        <taxon>Actinopterygii</taxon>
        <taxon>Neopterygii</taxon>
        <taxon>Teleostei</taxon>
        <taxon>Protacanthopterygii</taxon>
        <taxon>Salmoniformes</taxon>
        <taxon>Salmonidae</taxon>
        <taxon>Salmoninae</taxon>
        <taxon>Oncorhynchus</taxon>
    </lineage>
</organism>
<dbReference type="PANTHER" id="PTHR10779">
    <property type="entry name" value="DYNEIN LIGHT CHAIN ROADBLOCK"/>
    <property type="match status" value="1"/>
</dbReference>
<reference evidence="1" key="2">
    <citation type="submission" date="2025-08" db="UniProtKB">
        <authorList>
            <consortium name="Ensembl"/>
        </authorList>
    </citation>
    <scope>IDENTIFICATION</scope>
</reference>
<dbReference type="Gene3D" id="3.30.450.30">
    <property type="entry name" value="Dynein light chain 2a, cytoplasmic"/>
    <property type="match status" value="1"/>
</dbReference>
<protein>
    <recommendedName>
        <fullName evidence="3">Roadblock/LAMTOR2 domain-containing protein</fullName>
    </recommendedName>
</protein>
<dbReference type="AlphaFoldDB" id="A0A8K9UZP1"/>
<name>A0A8K9UZP1_ONCMY</name>
<sequence>MRFPPSRYDTHTHTQLRYELAEIIIVNAEGIPIKTTPGHCPQNDLAFLRVLCKKNEIMIAPVKDYFFIVIQNPSD</sequence>
<evidence type="ECO:0000313" key="1">
    <source>
        <dbReference type="Ensembl" id="ENSOMYP00000116866.1"/>
    </source>
</evidence>